<keyword evidence="3" id="KW-0132">Cell division</keyword>
<dbReference type="GO" id="GO:0051301">
    <property type="term" value="P:cell division"/>
    <property type="evidence" value="ECO:0007669"/>
    <property type="project" value="UniProtKB-KW"/>
</dbReference>
<dbReference type="PANTHER" id="PTHR12169:SF6">
    <property type="entry name" value="AFG1-LIKE ATPASE"/>
    <property type="match status" value="1"/>
</dbReference>
<evidence type="ECO:0000313" key="3">
    <source>
        <dbReference type="EMBL" id="MCC3299532.1"/>
    </source>
</evidence>
<proteinExistence type="predicted"/>
<dbReference type="GO" id="GO:0032153">
    <property type="term" value="C:cell division site"/>
    <property type="evidence" value="ECO:0007669"/>
    <property type="project" value="TreeGrafter"/>
</dbReference>
<dbReference type="Proteomes" id="UP001139158">
    <property type="component" value="Unassembled WGS sequence"/>
</dbReference>
<dbReference type="GO" id="GO:0005737">
    <property type="term" value="C:cytoplasm"/>
    <property type="evidence" value="ECO:0007669"/>
    <property type="project" value="TreeGrafter"/>
</dbReference>
<name>A0A9X1SE39_9MICC</name>
<dbReference type="InterPro" id="IPR027417">
    <property type="entry name" value="P-loop_NTPase"/>
</dbReference>
<dbReference type="GO" id="GO:0005524">
    <property type="term" value="F:ATP binding"/>
    <property type="evidence" value="ECO:0007669"/>
    <property type="project" value="UniProtKB-KW"/>
</dbReference>
<dbReference type="AlphaFoldDB" id="A0A9X1SE39"/>
<keyword evidence="4" id="KW-1185">Reference proteome</keyword>
<evidence type="ECO:0000313" key="4">
    <source>
        <dbReference type="Proteomes" id="UP001139158"/>
    </source>
</evidence>
<dbReference type="Pfam" id="PF03969">
    <property type="entry name" value="AFG1_ATPase"/>
    <property type="match status" value="1"/>
</dbReference>
<dbReference type="GO" id="GO:0016887">
    <property type="term" value="F:ATP hydrolysis activity"/>
    <property type="evidence" value="ECO:0007669"/>
    <property type="project" value="InterPro"/>
</dbReference>
<dbReference type="NCBIfam" id="NF040713">
    <property type="entry name" value="ZapE"/>
    <property type="match status" value="1"/>
</dbReference>
<gene>
    <name evidence="3" type="primary">zapE</name>
    <name evidence="3" type="ORF">LJ757_17195</name>
</gene>
<protein>
    <submittedName>
        <fullName evidence="3">Cell division protein ZapE</fullName>
    </submittedName>
</protein>
<evidence type="ECO:0000256" key="2">
    <source>
        <dbReference type="ARBA" id="ARBA00022840"/>
    </source>
</evidence>
<keyword evidence="2" id="KW-0067">ATP-binding</keyword>
<dbReference type="PANTHER" id="PTHR12169">
    <property type="entry name" value="ATPASE N2B"/>
    <property type="match status" value="1"/>
</dbReference>
<dbReference type="SUPFAM" id="SSF52540">
    <property type="entry name" value="P-loop containing nucleoside triphosphate hydrolases"/>
    <property type="match status" value="1"/>
</dbReference>
<dbReference type="InterPro" id="IPR005654">
    <property type="entry name" value="ATPase_AFG1-like"/>
</dbReference>
<dbReference type="EMBL" id="JAJFZV010000019">
    <property type="protein sequence ID" value="MCC3299532.1"/>
    <property type="molecule type" value="Genomic_DNA"/>
</dbReference>
<sequence length="359" mass="39110">MTSVQLPALAGALARKAEAEGLELDAAQAAVLPLLAAAEESVRRGVSDGSVYLWGPPGGGKTWLLDAFFDAVPVEQKRRLHFHDFFRELHARTFEGYGRKGFREQSAFAEGLDALLGDARLLCFDEFHVSGPADAAFVTRLLRQVLERGIVLVATSNYAPDDLLPDPMFHHLFEPGIELIHRHLTVACLNAGVDYRSIPAATRPSTGFASGYHLRRPYPSLLREAGLREPEPEEARSVQPGPVPLSAARAAGDQVWFHFAELCEVRSAASDYLALAGQFRHWVVSGVPSLTEADPYAWQRFGNVVDVLYDAGCRLDVIGFADYEGRFPGTGNAVDLGRISSRFGMLRELSAPPVAGSVQ</sequence>
<keyword evidence="3" id="KW-0131">Cell cycle</keyword>
<accession>A0A9X1SE39</accession>
<dbReference type="RefSeq" id="WP_227897519.1">
    <property type="nucleotide sequence ID" value="NZ_CP099466.1"/>
</dbReference>
<dbReference type="Gene3D" id="3.40.50.300">
    <property type="entry name" value="P-loop containing nucleotide triphosphate hydrolases"/>
    <property type="match status" value="1"/>
</dbReference>
<organism evidence="3 4">
    <name type="scientific">Arthrobacter caoxuetaonis</name>
    <dbReference type="NCBI Taxonomy" id="2886935"/>
    <lineage>
        <taxon>Bacteria</taxon>
        <taxon>Bacillati</taxon>
        <taxon>Actinomycetota</taxon>
        <taxon>Actinomycetes</taxon>
        <taxon>Micrococcales</taxon>
        <taxon>Micrococcaceae</taxon>
        <taxon>Arthrobacter</taxon>
    </lineage>
</organism>
<comment type="caution">
    <text evidence="3">The sequence shown here is derived from an EMBL/GenBank/DDBJ whole genome shotgun (WGS) entry which is preliminary data.</text>
</comment>
<keyword evidence="1" id="KW-0547">Nucleotide-binding</keyword>
<reference evidence="3" key="1">
    <citation type="submission" date="2021-10" db="EMBL/GenBank/DDBJ databases">
        <title>Novel species in genus Arthrobacter.</title>
        <authorList>
            <person name="Liu Y."/>
        </authorList>
    </citation>
    <scope>NUCLEOTIDE SEQUENCE</scope>
    <source>
        <strain evidence="3">Zg-Y453</strain>
    </source>
</reference>
<evidence type="ECO:0000256" key="1">
    <source>
        <dbReference type="ARBA" id="ARBA00022741"/>
    </source>
</evidence>